<accession>A0A5B7DNS4</accession>
<gene>
    <name evidence="2" type="ORF">E2C01_016136</name>
</gene>
<proteinExistence type="predicted"/>
<evidence type="ECO:0000313" key="2">
    <source>
        <dbReference type="EMBL" id="MPC23098.1"/>
    </source>
</evidence>
<evidence type="ECO:0000256" key="1">
    <source>
        <dbReference type="SAM" id="MobiDB-lite"/>
    </source>
</evidence>
<keyword evidence="3" id="KW-1185">Reference proteome</keyword>
<organism evidence="2 3">
    <name type="scientific">Portunus trituberculatus</name>
    <name type="common">Swimming crab</name>
    <name type="synonym">Neptunus trituberculatus</name>
    <dbReference type="NCBI Taxonomy" id="210409"/>
    <lineage>
        <taxon>Eukaryota</taxon>
        <taxon>Metazoa</taxon>
        <taxon>Ecdysozoa</taxon>
        <taxon>Arthropoda</taxon>
        <taxon>Crustacea</taxon>
        <taxon>Multicrustacea</taxon>
        <taxon>Malacostraca</taxon>
        <taxon>Eumalacostraca</taxon>
        <taxon>Eucarida</taxon>
        <taxon>Decapoda</taxon>
        <taxon>Pleocyemata</taxon>
        <taxon>Brachyura</taxon>
        <taxon>Eubrachyura</taxon>
        <taxon>Portunoidea</taxon>
        <taxon>Portunidae</taxon>
        <taxon>Portuninae</taxon>
        <taxon>Portunus</taxon>
    </lineage>
</organism>
<protein>
    <submittedName>
        <fullName evidence="2">Uncharacterized protein</fullName>
    </submittedName>
</protein>
<comment type="caution">
    <text evidence="2">The sequence shown here is derived from an EMBL/GenBank/DDBJ whole genome shotgun (WGS) entry which is preliminary data.</text>
</comment>
<dbReference type="EMBL" id="VSRR010001166">
    <property type="protein sequence ID" value="MPC23098.1"/>
    <property type="molecule type" value="Genomic_DNA"/>
</dbReference>
<evidence type="ECO:0000313" key="3">
    <source>
        <dbReference type="Proteomes" id="UP000324222"/>
    </source>
</evidence>
<sequence>MEIRHRCSRFCLRASSPQRSPSTHPPHGSLRGQILLFKYFLTKEEERRIRRKEEEREEEEEKQPSHNT</sequence>
<feature type="region of interest" description="Disordered" evidence="1">
    <location>
        <begin position="48"/>
        <end position="68"/>
    </location>
</feature>
<reference evidence="2 3" key="1">
    <citation type="submission" date="2019-05" db="EMBL/GenBank/DDBJ databases">
        <title>Another draft genome of Portunus trituberculatus and its Hox gene families provides insights of decapod evolution.</title>
        <authorList>
            <person name="Jeong J.-H."/>
            <person name="Song I."/>
            <person name="Kim S."/>
            <person name="Choi T."/>
            <person name="Kim D."/>
            <person name="Ryu S."/>
            <person name="Kim W."/>
        </authorList>
    </citation>
    <scope>NUCLEOTIDE SEQUENCE [LARGE SCALE GENOMIC DNA]</scope>
    <source>
        <tissue evidence="2">Muscle</tissue>
    </source>
</reference>
<dbReference type="Proteomes" id="UP000324222">
    <property type="component" value="Unassembled WGS sequence"/>
</dbReference>
<name>A0A5B7DNS4_PORTR</name>
<dbReference type="AlphaFoldDB" id="A0A5B7DNS4"/>